<dbReference type="InterPro" id="IPR036873">
    <property type="entry name" value="Rhodanese-like_dom_sf"/>
</dbReference>
<sequence>MSLTRTAGRTAHTAARSLRVCAAPAVARPTSSPLPLPLSSRLAGALPLHRYNPVPNDKRWTQGAKVSYDELKPLTQSPSDKILLIDVREPEEVALGSIPSSVNLPLSSFEKSLSMDEGDFTRVHGFRKPTKNQPMIFYCKAGVRAQTAVDLARSQGFKLARNYEGSYNDWVAREGNNQDD</sequence>
<dbReference type="GO" id="GO:0005739">
    <property type="term" value="C:mitochondrion"/>
    <property type="evidence" value="ECO:0007669"/>
    <property type="project" value="TreeGrafter"/>
</dbReference>
<dbReference type="PROSITE" id="PS50206">
    <property type="entry name" value="RHODANESE_3"/>
    <property type="match status" value="1"/>
</dbReference>
<dbReference type="Pfam" id="PF00581">
    <property type="entry name" value="Rhodanese"/>
    <property type="match status" value="1"/>
</dbReference>
<feature type="domain" description="Rhodanese" evidence="1">
    <location>
        <begin position="78"/>
        <end position="179"/>
    </location>
</feature>
<dbReference type="Proteomes" id="UP001342314">
    <property type="component" value="Unassembled WGS sequence"/>
</dbReference>
<organism evidence="2 3">
    <name type="scientific">Rhodotorula paludigena</name>
    <dbReference type="NCBI Taxonomy" id="86838"/>
    <lineage>
        <taxon>Eukaryota</taxon>
        <taxon>Fungi</taxon>
        <taxon>Dikarya</taxon>
        <taxon>Basidiomycota</taxon>
        <taxon>Pucciniomycotina</taxon>
        <taxon>Microbotryomycetes</taxon>
        <taxon>Sporidiobolales</taxon>
        <taxon>Sporidiobolaceae</taxon>
        <taxon>Rhodotorula</taxon>
    </lineage>
</organism>
<dbReference type="CDD" id="cd01519">
    <property type="entry name" value="RHOD_HSP67B2"/>
    <property type="match status" value="1"/>
</dbReference>
<protein>
    <recommendedName>
        <fullName evidence="1">Rhodanese domain-containing protein</fullName>
    </recommendedName>
</protein>
<proteinExistence type="predicted"/>
<dbReference type="EMBL" id="BQKY01000011">
    <property type="protein sequence ID" value="GJN92298.1"/>
    <property type="molecule type" value="Genomic_DNA"/>
</dbReference>
<dbReference type="GO" id="GO:0004792">
    <property type="term" value="F:thiosulfate-cyanide sulfurtransferase activity"/>
    <property type="evidence" value="ECO:0007669"/>
    <property type="project" value="TreeGrafter"/>
</dbReference>
<evidence type="ECO:0000313" key="3">
    <source>
        <dbReference type="Proteomes" id="UP001342314"/>
    </source>
</evidence>
<accession>A0AAV5GQ48</accession>
<dbReference type="PANTHER" id="PTHR44086">
    <property type="entry name" value="THIOSULFATE SULFURTRANSFERASE RDL2, MITOCHONDRIAL-RELATED"/>
    <property type="match status" value="1"/>
</dbReference>
<dbReference type="InterPro" id="IPR001763">
    <property type="entry name" value="Rhodanese-like_dom"/>
</dbReference>
<reference evidence="2 3" key="1">
    <citation type="submission" date="2021-12" db="EMBL/GenBank/DDBJ databases">
        <title>High titer production of polyol ester of fatty acids by Rhodotorula paludigena BS15 towards product separation-free biomass refinery.</title>
        <authorList>
            <person name="Mano J."/>
            <person name="Ono H."/>
            <person name="Tanaka T."/>
            <person name="Naito K."/>
            <person name="Sushida H."/>
            <person name="Ike M."/>
            <person name="Tokuyasu K."/>
            <person name="Kitaoka M."/>
        </authorList>
    </citation>
    <scope>NUCLEOTIDE SEQUENCE [LARGE SCALE GENOMIC DNA]</scope>
    <source>
        <strain evidence="2 3">BS15</strain>
    </source>
</reference>
<dbReference type="SMART" id="SM00450">
    <property type="entry name" value="RHOD"/>
    <property type="match status" value="1"/>
</dbReference>
<gene>
    <name evidence="2" type="ORF">Rhopal_005328-T1</name>
</gene>
<dbReference type="Gene3D" id="3.40.250.10">
    <property type="entry name" value="Rhodanese-like domain"/>
    <property type="match status" value="1"/>
</dbReference>
<dbReference type="SUPFAM" id="SSF52821">
    <property type="entry name" value="Rhodanese/Cell cycle control phosphatase"/>
    <property type="match status" value="1"/>
</dbReference>
<dbReference type="AlphaFoldDB" id="A0AAV5GQ48"/>
<evidence type="ECO:0000313" key="2">
    <source>
        <dbReference type="EMBL" id="GJN92298.1"/>
    </source>
</evidence>
<comment type="caution">
    <text evidence="2">The sequence shown here is derived from an EMBL/GenBank/DDBJ whole genome shotgun (WGS) entry which is preliminary data.</text>
</comment>
<name>A0AAV5GQ48_9BASI</name>
<dbReference type="PANTHER" id="PTHR44086:SF10">
    <property type="entry name" value="THIOSULFATE SULFURTRANSFERASE_RHODANESE-LIKE DOMAIN-CONTAINING PROTEIN 3"/>
    <property type="match status" value="1"/>
</dbReference>
<keyword evidence="3" id="KW-1185">Reference proteome</keyword>
<evidence type="ECO:0000259" key="1">
    <source>
        <dbReference type="PROSITE" id="PS50206"/>
    </source>
</evidence>